<evidence type="ECO:0000313" key="2">
    <source>
        <dbReference type="EMBL" id="KAK1270501.1"/>
    </source>
</evidence>
<gene>
    <name evidence="2" type="ORF">QJS04_geneDACA021030</name>
</gene>
<protein>
    <submittedName>
        <fullName evidence="2">Uncharacterized protein</fullName>
    </submittedName>
</protein>
<evidence type="ECO:0000313" key="3">
    <source>
        <dbReference type="Proteomes" id="UP001179952"/>
    </source>
</evidence>
<organism evidence="2 3">
    <name type="scientific">Acorus gramineus</name>
    <name type="common">Dwarf sweet flag</name>
    <dbReference type="NCBI Taxonomy" id="55184"/>
    <lineage>
        <taxon>Eukaryota</taxon>
        <taxon>Viridiplantae</taxon>
        <taxon>Streptophyta</taxon>
        <taxon>Embryophyta</taxon>
        <taxon>Tracheophyta</taxon>
        <taxon>Spermatophyta</taxon>
        <taxon>Magnoliopsida</taxon>
        <taxon>Liliopsida</taxon>
        <taxon>Acoraceae</taxon>
        <taxon>Acorus</taxon>
    </lineage>
</organism>
<keyword evidence="3" id="KW-1185">Reference proteome</keyword>
<keyword evidence="1" id="KW-0472">Membrane</keyword>
<evidence type="ECO:0000256" key="1">
    <source>
        <dbReference type="SAM" id="Phobius"/>
    </source>
</evidence>
<dbReference type="AlphaFoldDB" id="A0AAV9B331"/>
<comment type="caution">
    <text evidence="2">The sequence shown here is derived from an EMBL/GenBank/DDBJ whole genome shotgun (WGS) entry which is preliminary data.</text>
</comment>
<dbReference type="Proteomes" id="UP001179952">
    <property type="component" value="Unassembled WGS sequence"/>
</dbReference>
<name>A0AAV9B331_ACOGR</name>
<keyword evidence="1" id="KW-1133">Transmembrane helix</keyword>
<feature type="transmembrane region" description="Helical" evidence="1">
    <location>
        <begin position="25"/>
        <end position="47"/>
    </location>
</feature>
<sequence>MRKESLGQASLPCAPLDNQMSDEEYYCVVSTGAIVILSSSVPLIYFYCSRLPSDGVVLIYYTLFCML</sequence>
<accession>A0AAV9B331</accession>
<proteinExistence type="predicted"/>
<reference evidence="2" key="1">
    <citation type="journal article" date="2023" name="Nat. Commun.">
        <title>Diploid and tetraploid genomes of Acorus and the evolution of monocots.</title>
        <authorList>
            <person name="Ma L."/>
            <person name="Liu K.W."/>
            <person name="Li Z."/>
            <person name="Hsiao Y.Y."/>
            <person name="Qi Y."/>
            <person name="Fu T."/>
            <person name="Tang G.D."/>
            <person name="Zhang D."/>
            <person name="Sun W.H."/>
            <person name="Liu D.K."/>
            <person name="Li Y."/>
            <person name="Chen G.Z."/>
            <person name="Liu X.D."/>
            <person name="Liao X.Y."/>
            <person name="Jiang Y.T."/>
            <person name="Yu X."/>
            <person name="Hao Y."/>
            <person name="Huang J."/>
            <person name="Zhao X.W."/>
            <person name="Ke S."/>
            <person name="Chen Y.Y."/>
            <person name="Wu W.L."/>
            <person name="Hsu J.L."/>
            <person name="Lin Y.F."/>
            <person name="Huang M.D."/>
            <person name="Li C.Y."/>
            <person name="Huang L."/>
            <person name="Wang Z.W."/>
            <person name="Zhao X."/>
            <person name="Zhong W.Y."/>
            <person name="Peng D.H."/>
            <person name="Ahmad S."/>
            <person name="Lan S."/>
            <person name="Zhang J.S."/>
            <person name="Tsai W.C."/>
            <person name="Van de Peer Y."/>
            <person name="Liu Z.J."/>
        </authorList>
    </citation>
    <scope>NUCLEOTIDE SEQUENCE</scope>
    <source>
        <strain evidence="2">SCP</strain>
    </source>
</reference>
<reference evidence="2" key="2">
    <citation type="submission" date="2023-06" db="EMBL/GenBank/DDBJ databases">
        <authorList>
            <person name="Ma L."/>
            <person name="Liu K.-W."/>
            <person name="Li Z."/>
            <person name="Hsiao Y.-Y."/>
            <person name="Qi Y."/>
            <person name="Fu T."/>
            <person name="Tang G."/>
            <person name="Zhang D."/>
            <person name="Sun W.-H."/>
            <person name="Liu D.-K."/>
            <person name="Li Y."/>
            <person name="Chen G.-Z."/>
            <person name="Liu X.-D."/>
            <person name="Liao X.-Y."/>
            <person name="Jiang Y.-T."/>
            <person name="Yu X."/>
            <person name="Hao Y."/>
            <person name="Huang J."/>
            <person name="Zhao X.-W."/>
            <person name="Ke S."/>
            <person name="Chen Y.-Y."/>
            <person name="Wu W.-L."/>
            <person name="Hsu J.-L."/>
            <person name="Lin Y.-F."/>
            <person name="Huang M.-D."/>
            <person name="Li C.-Y."/>
            <person name="Huang L."/>
            <person name="Wang Z.-W."/>
            <person name="Zhao X."/>
            <person name="Zhong W.-Y."/>
            <person name="Peng D.-H."/>
            <person name="Ahmad S."/>
            <person name="Lan S."/>
            <person name="Zhang J.-S."/>
            <person name="Tsai W.-C."/>
            <person name="Van De Peer Y."/>
            <person name="Liu Z.-J."/>
        </authorList>
    </citation>
    <scope>NUCLEOTIDE SEQUENCE</scope>
    <source>
        <strain evidence="2">SCP</strain>
        <tissue evidence="2">Leaves</tissue>
    </source>
</reference>
<keyword evidence="1" id="KW-0812">Transmembrane</keyword>
<dbReference type="EMBL" id="JAUJYN010000005">
    <property type="protein sequence ID" value="KAK1270501.1"/>
    <property type="molecule type" value="Genomic_DNA"/>
</dbReference>